<dbReference type="PANTHER" id="PTHR32059:SF0">
    <property type="entry name" value="RAB11-BINDING PROTEIN RELCH"/>
    <property type="match status" value="1"/>
</dbReference>
<dbReference type="GO" id="GO:0055037">
    <property type="term" value="C:recycling endosome"/>
    <property type="evidence" value="ECO:0007669"/>
    <property type="project" value="TreeGrafter"/>
</dbReference>
<evidence type="ECO:0000313" key="1">
    <source>
        <dbReference type="EMBL" id="CAD2213124.1"/>
    </source>
</evidence>
<keyword evidence="2" id="KW-1185">Reference proteome</keyword>
<dbReference type="SUPFAM" id="SSF48371">
    <property type="entry name" value="ARM repeat"/>
    <property type="match status" value="1"/>
</dbReference>
<dbReference type="GO" id="GO:0005802">
    <property type="term" value="C:trans-Golgi network"/>
    <property type="evidence" value="ECO:0007669"/>
    <property type="project" value="InterPro"/>
</dbReference>
<dbReference type="GO" id="GO:0032367">
    <property type="term" value="P:intracellular cholesterol transport"/>
    <property type="evidence" value="ECO:0007669"/>
    <property type="project" value="InterPro"/>
</dbReference>
<name>A0A7G2C1E3_9TRYP</name>
<proteinExistence type="predicted"/>
<dbReference type="InterPro" id="IPR011989">
    <property type="entry name" value="ARM-like"/>
</dbReference>
<dbReference type="Gene3D" id="1.25.10.10">
    <property type="entry name" value="Leucine-rich Repeat Variant"/>
    <property type="match status" value="2"/>
</dbReference>
<accession>A0A7G2C1E3</accession>
<dbReference type="AlphaFoldDB" id="A0A7G2C1E3"/>
<dbReference type="InterPro" id="IPR016024">
    <property type="entry name" value="ARM-type_fold"/>
</dbReference>
<protein>
    <submittedName>
        <fullName evidence="1">Uncharacterized protein</fullName>
    </submittedName>
</protein>
<dbReference type="EMBL" id="LR877145">
    <property type="protein sequence ID" value="CAD2213124.1"/>
    <property type="molecule type" value="Genomic_DNA"/>
</dbReference>
<dbReference type="PANTHER" id="PTHR32059">
    <property type="entry name" value="RAB11-BINDING PROTEIN RELCH"/>
    <property type="match status" value="1"/>
</dbReference>
<organism evidence="1 2">
    <name type="scientific">Angomonas deanei</name>
    <dbReference type="NCBI Taxonomy" id="59799"/>
    <lineage>
        <taxon>Eukaryota</taxon>
        <taxon>Discoba</taxon>
        <taxon>Euglenozoa</taxon>
        <taxon>Kinetoplastea</taxon>
        <taxon>Metakinetoplastina</taxon>
        <taxon>Trypanosomatida</taxon>
        <taxon>Trypanosomatidae</taxon>
        <taxon>Strigomonadinae</taxon>
        <taxon>Angomonas</taxon>
    </lineage>
</organism>
<dbReference type="InterPro" id="IPR040362">
    <property type="entry name" value="RELCH"/>
</dbReference>
<dbReference type="OrthoDB" id="1695393at2759"/>
<dbReference type="VEuPathDB" id="TriTrypDB:ADEAN_000056000"/>
<sequence>MLDKNKYNPSDVSLVTSGKKANIPEGGSQFSALLHLLSDKLPTLIRSIDPVHKEVLLPFLRVVAIHGGTQLQKAAARQQLLTLFKKPNRGNREVAAKEWIRVVEAAPQKSIEHEIIPELYTLVNAKTEEQRLLALECVCLLSTVPAVTPKICFSLCQGLLRPLCEDDSSSVRREIPRCIPSLWTDPRQFDENTEEFEVATSLMKFLLELIFKLAIDSYSNSVRSYAQSQLTEVIYPKVITSGTLLTDCIPLLLALMSFEITNLTVSSTAAASSAVKGNQAKANESVLSLTNISTLTLLIENAVHCLKADISNREEQMAPADLERYFEVVCEEYTSVILPTMYSLLLSVCQHMKNLKRGKTLIQYLCQLTVSLASIVTSLNNPSWDTVRKLLLHSIQPKGEESDSLTYLKTNAIHTESLRYNMLIFYVFLVRVSGEQVGFLEKGHKVSDYANLVAQDASGLISRTFVSKTIASSLIAFDSRIELCAEAIANLESVVFENEYISAGIMSVIWTCSESTEVSQRLHAITLVQRTCALLTDDAVKTTFVCTPLLVLLNDSEPTVQEMSVKAFISIAVAITDPQSQEKMIRPALAMVEGSGCLSGVTQACLHQWEMLIPTMPAEPREKYLYPQLQCLVSQLIKKKPTIHRSSGSSSQLSSSSLSETELWERVVDSIARALESNLRCAVVTPWLVSKYLIPSIKAMKESECLLGNSPSISAIRTKWFNIMNAYEAFVSRSTGVTAQNASNLLNRFRDELIKRL</sequence>
<gene>
    <name evidence="1" type="ORF">ADEAN_000056000</name>
</gene>
<reference evidence="1 2" key="1">
    <citation type="submission" date="2020-08" db="EMBL/GenBank/DDBJ databases">
        <authorList>
            <person name="Newling K."/>
            <person name="Davey J."/>
            <person name="Forrester S."/>
        </authorList>
    </citation>
    <scope>NUCLEOTIDE SEQUENCE [LARGE SCALE GENOMIC DNA]</scope>
    <source>
        <strain evidence="2">Crithidia deanei Carvalho (ATCC PRA-265)</strain>
    </source>
</reference>
<evidence type="ECO:0000313" key="2">
    <source>
        <dbReference type="Proteomes" id="UP000515908"/>
    </source>
</evidence>
<dbReference type="Proteomes" id="UP000515908">
    <property type="component" value="Chromosome 01"/>
</dbReference>